<feature type="domain" description="HTH araC/xylS-type" evidence="6">
    <location>
        <begin position="295"/>
        <end position="378"/>
    </location>
</feature>
<dbReference type="SUPFAM" id="SSF46689">
    <property type="entry name" value="Homeodomain-like"/>
    <property type="match status" value="1"/>
</dbReference>
<dbReference type="GO" id="GO:0003700">
    <property type="term" value="F:DNA-binding transcription factor activity"/>
    <property type="evidence" value="ECO:0007669"/>
    <property type="project" value="InterPro"/>
</dbReference>
<dbReference type="Pfam" id="PF12833">
    <property type="entry name" value="HTH_18"/>
    <property type="match status" value="1"/>
</dbReference>
<evidence type="ECO:0000256" key="3">
    <source>
        <dbReference type="ARBA" id="ARBA00023163"/>
    </source>
</evidence>
<gene>
    <name evidence="7" type="ORF">SAMN05444359_11345</name>
</gene>
<feature type="transmembrane region" description="Helical" evidence="5">
    <location>
        <begin position="6"/>
        <end position="23"/>
    </location>
</feature>
<organism evidence="7 8">
    <name type="scientific">Neolewinella agarilytica</name>
    <dbReference type="NCBI Taxonomy" id="478744"/>
    <lineage>
        <taxon>Bacteria</taxon>
        <taxon>Pseudomonadati</taxon>
        <taxon>Bacteroidota</taxon>
        <taxon>Saprospiria</taxon>
        <taxon>Saprospirales</taxon>
        <taxon>Lewinellaceae</taxon>
        <taxon>Neolewinella</taxon>
    </lineage>
</organism>
<feature type="transmembrane region" description="Helical" evidence="5">
    <location>
        <begin position="64"/>
        <end position="86"/>
    </location>
</feature>
<dbReference type="PROSITE" id="PS00041">
    <property type="entry name" value="HTH_ARAC_FAMILY_1"/>
    <property type="match status" value="1"/>
</dbReference>
<proteinExistence type="predicted"/>
<feature type="transmembrane region" description="Helical" evidence="5">
    <location>
        <begin position="98"/>
        <end position="118"/>
    </location>
</feature>
<dbReference type="InterPro" id="IPR018062">
    <property type="entry name" value="HTH_AraC-typ_CS"/>
</dbReference>
<reference evidence="8" key="1">
    <citation type="submission" date="2016-10" db="EMBL/GenBank/DDBJ databases">
        <authorList>
            <person name="Varghese N."/>
            <person name="Submissions S."/>
        </authorList>
    </citation>
    <scope>NUCLEOTIDE SEQUENCE [LARGE SCALE GENOMIC DNA]</scope>
    <source>
        <strain evidence="8">DSM 24740</strain>
    </source>
</reference>
<dbReference type="STRING" id="478744.SAMN05444359_11345"/>
<keyword evidence="5" id="KW-1133">Transmembrane helix</keyword>
<feature type="transmembrane region" description="Helical" evidence="5">
    <location>
        <begin position="201"/>
        <end position="220"/>
    </location>
</feature>
<dbReference type="PROSITE" id="PS01124">
    <property type="entry name" value="HTH_ARAC_FAMILY_2"/>
    <property type="match status" value="1"/>
</dbReference>
<dbReference type="EMBL" id="FOFB01000013">
    <property type="protein sequence ID" value="SEQ64376.1"/>
    <property type="molecule type" value="Genomic_DNA"/>
</dbReference>
<keyword evidence="5" id="KW-0812">Transmembrane</keyword>
<dbReference type="GO" id="GO:0043565">
    <property type="term" value="F:sequence-specific DNA binding"/>
    <property type="evidence" value="ECO:0007669"/>
    <property type="project" value="InterPro"/>
</dbReference>
<name>A0A1H9HQ26_9BACT</name>
<dbReference type="RefSeq" id="WP_090169044.1">
    <property type="nucleotide sequence ID" value="NZ_FOFB01000013.1"/>
</dbReference>
<evidence type="ECO:0000313" key="7">
    <source>
        <dbReference type="EMBL" id="SEQ64376.1"/>
    </source>
</evidence>
<keyword evidence="2" id="KW-0238">DNA-binding</keyword>
<evidence type="ECO:0000256" key="4">
    <source>
        <dbReference type="SAM" id="MobiDB-lite"/>
    </source>
</evidence>
<sequence length="380" mass="42965">MSLLSALFGIAIFQGLVLGVIILRSPIFRSDANKYLAYAVMGLSFALLSLAYELTEDYPEDFLPFIIDIFSSGALFPVLVLLFIVNQVDHPIRRSGKRWWWFLPHFSSVALSGLNAIVDFASAPLIVKVLFDAAEVSVFLLILVFIPGILLYGYSFLKYADSSREKRWLTQLWFWVFAIMASWVSSIVFAMFSYINMAWMLRTIALGASFLIHWITYAGIFKFKLSKDQEEIRALISKWKSGSLQPALSTSSPPPRQSEEKQEPSFTEENDYFRRLETLCANERIYLDPSLDRAKVAEMLGISPGYVSQLVNSITGDNFSTYINRYRVEAVKAMIASAEFDNYSLLAIGLESGFSSKTTFHTAFKKMTGMTPNGYRKAHS</sequence>
<dbReference type="OrthoDB" id="9779074at2"/>
<dbReference type="SMART" id="SM00342">
    <property type="entry name" value="HTH_ARAC"/>
    <property type="match status" value="1"/>
</dbReference>
<feature type="transmembrane region" description="Helical" evidence="5">
    <location>
        <begin position="138"/>
        <end position="160"/>
    </location>
</feature>
<dbReference type="InterPro" id="IPR009057">
    <property type="entry name" value="Homeodomain-like_sf"/>
</dbReference>
<keyword evidence="8" id="KW-1185">Reference proteome</keyword>
<dbReference type="Proteomes" id="UP000199021">
    <property type="component" value="Unassembled WGS sequence"/>
</dbReference>
<evidence type="ECO:0000313" key="8">
    <source>
        <dbReference type="Proteomes" id="UP000199021"/>
    </source>
</evidence>
<dbReference type="PANTHER" id="PTHR43280">
    <property type="entry name" value="ARAC-FAMILY TRANSCRIPTIONAL REGULATOR"/>
    <property type="match status" value="1"/>
</dbReference>
<dbReference type="InterPro" id="IPR018060">
    <property type="entry name" value="HTH_AraC"/>
</dbReference>
<evidence type="ECO:0000259" key="6">
    <source>
        <dbReference type="PROSITE" id="PS01124"/>
    </source>
</evidence>
<dbReference type="InParanoid" id="A0A1H9HQ26"/>
<dbReference type="AlphaFoldDB" id="A0A1H9HQ26"/>
<evidence type="ECO:0000256" key="2">
    <source>
        <dbReference type="ARBA" id="ARBA00023125"/>
    </source>
</evidence>
<feature type="transmembrane region" description="Helical" evidence="5">
    <location>
        <begin position="172"/>
        <end position="195"/>
    </location>
</feature>
<feature type="transmembrane region" description="Helical" evidence="5">
    <location>
        <begin position="35"/>
        <end position="52"/>
    </location>
</feature>
<keyword evidence="5" id="KW-0472">Membrane</keyword>
<accession>A0A1H9HQ26</accession>
<dbReference type="PANTHER" id="PTHR43280:SF29">
    <property type="entry name" value="ARAC-FAMILY TRANSCRIPTIONAL REGULATOR"/>
    <property type="match status" value="1"/>
</dbReference>
<protein>
    <submittedName>
        <fullName evidence="7">Helix-turn-helix domain-containing protein</fullName>
    </submittedName>
</protein>
<keyword evidence="1" id="KW-0805">Transcription regulation</keyword>
<evidence type="ECO:0000256" key="5">
    <source>
        <dbReference type="SAM" id="Phobius"/>
    </source>
</evidence>
<keyword evidence="3" id="KW-0804">Transcription</keyword>
<dbReference type="Gene3D" id="1.10.10.60">
    <property type="entry name" value="Homeodomain-like"/>
    <property type="match status" value="2"/>
</dbReference>
<evidence type="ECO:0000256" key="1">
    <source>
        <dbReference type="ARBA" id="ARBA00023015"/>
    </source>
</evidence>
<feature type="region of interest" description="Disordered" evidence="4">
    <location>
        <begin position="244"/>
        <end position="268"/>
    </location>
</feature>